<comment type="caution">
    <text evidence="2">The sequence shown here is derived from an EMBL/GenBank/DDBJ whole genome shotgun (WGS) entry which is preliminary data.</text>
</comment>
<keyword evidence="3" id="KW-1185">Reference proteome</keyword>
<proteinExistence type="predicted"/>
<keyword evidence="1" id="KW-0812">Transmembrane</keyword>
<feature type="transmembrane region" description="Helical" evidence="1">
    <location>
        <begin position="12"/>
        <end position="32"/>
    </location>
</feature>
<evidence type="ECO:0000256" key="1">
    <source>
        <dbReference type="SAM" id="Phobius"/>
    </source>
</evidence>
<dbReference type="RefSeq" id="WP_380801121.1">
    <property type="nucleotide sequence ID" value="NZ_JBHUIV010000010.1"/>
</dbReference>
<keyword evidence="1" id="KW-0472">Membrane</keyword>
<dbReference type="Proteomes" id="UP001597414">
    <property type="component" value="Unassembled WGS sequence"/>
</dbReference>
<evidence type="ECO:0000313" key="2">
    <source>
        <dbReference type="EMBL" id="MFD2201210.1"/>
    </source>
</evidence>
<evidence type="ECO:0000313" key="3">
    <source>
        <dbReference type="Proteomes" id="UP001597414"/>
    </source>
</evidence>
<accession>A0ABW5B6E7</accession>
<dbReference type="EMBL" id="JBHUIV010000010">
    <property type="protein sequence ID" value="MFD2201210.1"/>
    <property type="molecule type" value="Genomic_DNA"/>
</dbReference>
<sequence length="171" mass="19296">MRTLKNVTKSLFILGITGFLSYFLAISLIGFVQYESFGNQQNIIASNVNVENQLDQKEIESLLSNQELAYESAHIIPFPSSVFSKFFLISDFSKSQFIITYFILGLISLLFATRLITETNIYEFFNKGDDGTVIFESNEIMLFHYFSSYAGKTLKAIGIAFGLVAIITFVI</sequence>
<feature type="transmembrane region" description="Helical" evidence="1">
    <location>
        <begin position="153"/>
        <end position="170"/>
    </location>
</feature>
<organism evidence="2 3">
    <name type="scientific">Shivajiella indica</name>
    <dbReference type="NCBI Taxonomy" id="872115"/>
    <lineage>
        <taxon>Bacteria</taxon>
        <taxon>Pseudomonadati</taxon>
        <taxon>Bacteroidota</taxon>
        <taxon>Cytophagia</taxon>
        <taxon>Cytophagales</taxon>
        <taxon>Cyclobacteriaceae</taxon>
        <taxon>Shivajiella</taxon>
    </lineage>
</organism>
<reference evidence="3" key="1">
    <citation type="journal article" date="2019" name="Int. J. Syst. Evol. Microbiol.">
        <title>The Global Catalogue of Microorganisms (GCM) 10K type strain sequencing project: providing services to taxonomists for standard genome sequencing and annotation.</title>
        <authorList>
            <consortium name="The Broad Institute Genomics Platform"/>
            <consortium name="The Broad Institute Genome Sequencing Center for Infectious Disease"/>
            <person name="Wu L."/>
            <person name="Ma J."/>
        </authorList>
    </citation>
    <scope>NUCLEOTIDE SEQUENCE [LARGE SCALE GENOMIC DNA]</scope>
    <source>
        <strain evidence="3">KCTC 19812</strain>
    </source>
</reference>
<protein>
    <submittedName>
        <fullName evidence="2">Uncharacterized protein</fullName>
    </submittedName>
</protein>
<keyword evidence="1" id="KW-1133">Transmembrane helix</keyword>
<gene>
    <name evidence="2" type="ORF">ACFSKV_06515</name>
</gene>
<feature type="transmembrane region" description="Helical" evidence="1">
    <location>
        <begin position="98"/>
        <end position="117"/>
    </location>
</feature>
<name>A0ABW5B6E7_9BACT</name>